<accession>A0A9D4NHA4</accession>
<evidence type="ECO:0000313" key="1">
    <source>
        <dbReference type="EMBL" id="KAH3893694.1"/>
    </source>
</evidence>
<dbReference type="EMBL" id="JAIWYP010000001">
    <property type="protein sequence ID" value="KAH3893694.1"/>
    <property type="molecule type" value="Genomic_DNA"/>
</dbReference>
<evidence type="ECO:0000313" key="2">
    <source>
        <dbReference type="Proteomes" id="UP000828390"/>
    </source>
</evidence>
<sequence>MAKLGNSLMVEVSQLMVAMVPRHTAVVEATEAVVVAAAMTATVEAVVVDMAAAVMVVAVVDMAAEVTVVVVDVDRRSISQECWVLVYRLKQI</sequence>
<name>A0A9D4NHA4_DREPO</name>
<comment type="caution">
    <text evidence="1">The sequence shown here is derived from an EMBL/GenBank/DDBJ whole genome shotgun (WGS) entry which is preliminary data.</text>
</comment>
<organism evidence="1 2">
    <name type="scientific">Dreissena polymorpha</name>
    <name type="common">Zebra mussel</name>
    <name type="synonym">Mytilus polymorpha</name>
    <dbReference type="NCBI Taxonomy" id="45954"/>
    <lineage>
        <taxon>Eukaryota</taxon>
        <taxon>Metazoa</taxon>
        <taxon>Spiralia</taxon>
        <taxon>Lophotrochozoa</taxon>
        <taxon>Mollusca</taxon>
        <taxon>Bivalvia</taxon>
        <taxon>Autobranchia</taxon>
        <taxon>Heteroconchia</taxon>
        <taxon>Euheterodonta</taxon>
        <taxon>Imparidentia</taxon>
        <taxon>Neoheterodontei</taxon>
        <taxon>Myida</taxon>
        <taxon>Dreissenoidea</taxon>
        <taxon>Dreissenidae</taxon>
        <taxon>Dreissena</taxon>
    </lineage>
</organism>
<dbReference type="Proteomes" id="UP000828390">
    <property type="component" value="Unassembled WGS sequence"/>
</dbReference>
<proteinExistence type="predicted"/>
<reference evidence="1" key="1">
    <citation type="journal article" date="2019" name="bioRxiv">
        <title>The Genome of the Zebra Mussel, Dreissena polymorpha: A Resource for Invasive Species Research.</title>
        <authorList>
            <person name="McCartney M.A."/>
            <person name="Auch B."/>
            <person name="Kono T."/>
            <person name="Mallez S."/>
            <person name="Zhang Y."/>
            <person name="Obille A."/>
            <person name="Becker A."/>
            <person name="Abrahante J.E."/>
            <person name="Garbe J."/>
            <person name="Badalamenti J.P."/>
            <person name="Herman A."/>
            <person name="Mangelson H."/>
            <person name="Liachko I."/>
            <person name="Sullivan S."/>
            <person name="Sone E.D."/>
            <person name="Koren S."/>
            <person name="Silverstein K.A.T."/>
            <person name="Beckman K.B."/>
            <person name="Gohl D.M."/>
        </authorList>
    </citation>
    <scope>NUCLEOTIDE SEQUENCE</scope>
    <source>
        <strain evidence="1">Duluth1</strain>
        <tissue evidence="1">Whole animal</tissue>
    </source>
</reference>
<gene>
    <name evidence="1" type="ORF">DPMN_017844</name>
</gene>
<dbReference type="AlphaFoldDB" id="A0A9D4NHA4"/>
<protein>
    <submittedName>
        <fullName evidence="1">Uncharacterized protein</fullName>
    </submittedName>
</protein>
<keyword evidence="2" id="KW-1185">Reference proteome</keyword>
<reference evidence="1" key="2">
    <citation type="submission" date="2020-11" db="EMBL/GenBank/DDBJ databases">
        <authorList>
            <person name="McCartney M.A."/>
            <person name="Auch B."/>
            <person name="Kono T."/>
            <person name="Mallez S."/>
            <person name="Becker A."/>
            <person name="Gohl D.M."/>
            <person name="Silverstein K.A.T."/>
            <person name="Koren S."/>
            <person name="Bechman K.B."/>
            <person name="Herman A."/>
            <person name="Abrahante J.E."/>
            <person name="Garbe J."/>
        </authorList>
    </citation>
    <scope>NUCLEOTIDE SEQUENCE</scope>
    <source>
        <strain evidence="1">Duluth1</strain>
        <tissue evidence="1">Whole animal</tissue>
    </source>
</reference>